<reference evidence="3" key="1">
    <citation type="journal article" date="2019" name="Int. J. Syst. Evol. Microbiol.">
        <title>The Global Catalogue of Microorganisms (GCM) 10K type strain sequencing project: providing services to taxonomists for standard genome sequencing and annotation.</title>
        <authorList>
            <consortium name="The Broad Institute Genomics Platform"/>
            <consortium name="The Broad Institute Genome Sequencing Center for Infectious Disease"/>
            <person name="Wu L."/>
            <person name="Ma J."/>
        </authorList>
    </citation>
    <scope>NUCLEOTIDE SEQUENCE [LARGE SCALE GENOMIC DNA]</scope>
    <source>
        <strain evidence="3">KCTC 52473</strain>
    </source>
</reference>
<dbReference type="Pfam" id="PF00248">
    <property type="entry name" value="Aldo_ket_red"/>
    <property type="match status" value="1"/>
</dbReference>
<dbReference type="Gene3D" id="3.20.20.100">
    <property type="entry name" value="NADP-dependent oxidoreductase domain"/>
    <property type="match status" value="1"/>
</dbReference>
<organism evidence="2 3">
    <name type="scientific">Agaribacter flavus</name>
    <dbReference type="NCBI Taxonomy" id="1902781"/>
    <lineage>
        <taxon>Bacteria</taxon>
        <taxon>Pseudomonadati</taxon>
        <taxon>Pseudomonadota</taxon>
        <taxon>Gammaproteobacteria</taxon>
        <taxon>Alteromonadales</taxon>
        <taxon>Alteromonadaceae</taxon>
        <taxon>Agaribacter</taxon>
    </lineage>
</organism>
<protein>
    <submittedName>
        <fullName evidence="2">Aldo/keto reductase</fullName>
    </submittedName>
</protein>
<dbReference type="EMBL" id="JBHRSW010000006">
    <property type="protein sequence ID" value="MFC3121040.1"/>
    <property type="molecule type" value="Genomic_DNA"/>
</dbReference>
<dbReference type="PANTHER" id="PTHR43312">
    <property type="entry name" value="D-THREO-ALDOSE 1-DEHYDROGENASE"/>
    <property type="match status" value="1"/>
</dbReference>
<comment type="caution">
    <text evidence="2">The sequence shown here is derived from an EMBL/GenBank/DDBJ whole genome shotgun (WGS) entry which is preliminary data.</text>
</comment>
<proteinExistence type="predicted"/>
<dbReference type="InterPro" id="IPR036812">
    <property type="entry name" value="NAD(P)_OxRdtase_dom_sf"/>
</dbReference>
<dbReference type="RefSeq" id="WP_376919176.1">
    <property type="nucleotide sequence ID" value="NZ_JBHRSW010000006.1"/>
</dbReference>
<evidence type="ECO:0000259" key="1">
    <source>
        <dbReference type="Pfam" id="PF00248"/>
    </source>
</evidence>
<dbReference type="Proteomes" id="UP001595478">
    <property type="component" value="Unassembled WGS sequence"/>
</dbReference>
<keyword evidence="3" id="KW-1185">Reference proteome</keyword>
<feature type="domain" description="NADP-dependent oxidoreductase" evidence="1">
    <location>
        <begin position="16"/>
        <end position="312"/>
    </location>
</feature>
<dbReference type="CDD" id="cd19086">
    <property type="entry name" value="AKR_AKR11C1"/>
    <property type="match status" value="1"/>
</dbReference>
<gene>
    <name evidence="2" type="ORF">ACFOHL_05375</name>
</gene>
<dbReference type="PANTHER" id="PTHR43312:SF1">
    <property type="entry name" value="NADP-DEPENDENT OXIDOREDUCTASE DOMAIN-CONTAINING PROTEIN"/>
    <property type="match status" value="1"/>
</dbReference>
<evidence type="ECO:0000313" key="3">
    <source>
        <dbReference type="Proteomes" id="UP001595478"/>
    </source>
</evidence>
<dbReference type="SUPFAM" id="SSF51430">
    <property type="entry name" value="NAD(P)-linked oxidoreductase"/>
    <property type="match status" value="1"/>
</dbReference>
<accession>A0ABV7FPI1</accession>
<name>A0ABV7FPI1_9ALTE</name>
<dbReference type="InterPro" id="IPR023210">
    <property type="entry name" value="NADP_OxRdtase_dom"/>
</dbReference>
<evidence type="ECO:0000313" key="2">
    <source>
        <dbReference type="EMBL" id="MFC3121040.1"/>
    </source>
</evidence>
<sequence>MQTRKLGKSKLNASIVGLGCWQLGGDFGIAGPNNTKSILEAADDVGISFWDTADVYGAGQSESSIGQWTLTNNKARTIVTKLGRDPSLYPNQYTKSAMRSSIEVSLSRLQVDAIDLIQLHCIPPEYLHGDAVWHYLEDFRAEGLIKHYGASVENINEGLSCLDKPGLSALQIIFNLFRQDAIQRLLPQAAAADVGIIVRLPLSSGLLSGKFKADTVFEENDHRHYNKDGQFFNVGETFSGLPYTKAVELVDELKELLPKDAPLAQLALRWILDHPQVTTVIAGASSAQQVRQNAQAASLPSFSEEQHNALSAFYFEKVRDFVRGSI</sequence>
<dbReference type="InterPro" id="IPR053135">
    <property type="entry name" value="AKR2_Oxidoreductase"/>
</dbReference>